<reference evidence="2" key="1">
    <citation type="submission" date="2024-01" db="EMBL/GenBank/DDBJ databases">
        <authorList>
            <person name="Webb A."/>
        </authorList>
    </citation>
    <scope>NUCLEOTIDE SEQUENCE</scope>
    <source>
        <strain evidence="2">Pm1</strain>
    </source>
</reference>
<feature type="region of interest" description="Disordered" evidence="1">
    <location>
        <begin position="1"/>
        <end position="54"/>
    </location>
</feature>
<name>A0AAV1UUG3_9STRA</name>
<comment type="caution">
    <text evidence="2">The sequence shown here is derived from an EMBL/GenBank/DDBJ whole genome shotgun (WGS) entry which is preliminary data.</text>
</comment>
<evidence type="ECO:0000313" key="2">
    <source>
        <dbReference type="EMBL" id="CAK7937307.1"/>
    </source>
</evidence>
<dbReference type="AlphaFoldDB" id="A0AAV1UUG3"/>
<accession>A0AAV1UUG3</accession>
<dbReference type="EMBL" id="CAKLBY020000227">
    <property type="protein sequence ID" value="CAK7937307.1"/>
    <property type="molecule type" value="Genomic_DNA"/>
</dbReference>
<evidence type="ECO:0000313" key="3">
    <source>
        <dbReference type="Proteomes" id="UP001162060"/>
    </source>
</evidence>
<organism evidence="2 3">
    <name type="scientific">Peronospora matthiolae</name>
    <dbReference type="NCBI Taxonomy" id="2874970"/>
    <lineage>
        <taxon>Eukaryota</taxon>
        <taxon>Sar</taxon>
        <taxon>Stramenopiles</taxon>
        <taxon>Oomycota</taxon>
        <taxon>Peronosporomycetes</taxon>
        <taxon>Peronosporales</taxon>
        <taxon>Peronosporaceae</taxon>
        <taxon>Peronospora</taxon>
    </lineage>
</organism>
<proteinExistence type="predicted"/>
<protein>
    <submittedName>
        <fullName evidence="2">Uncharacterized protein</fullName>
    </submittedName>
</protein>
<evidence type="ECO:0000256" key="1">
    <source>
        <dbReference type="SAM" id="MobiDB-lite"/>
    </source>
</evidence>
<gene>
    <name evidence="2" type="ORF">PM001_LOCUS22457</name>
</gene>
<sequence length="71" mass="7386">MVSKPKRVATPAARKAAARMRAAEESASHASAAGDLSPVVVNPPRGESLRATSSSVASAEVLRVEIKMSRK</sequence>
<dbReference type="Proteomes" id="UP001162060">
    <property type="component" value="Unassembled WGS sequence"/>
</dbReference>